<evidence type="ECO:0000313" key="1">
    <source>
        <dbReference type="EMBL" id="MBI5975209.1"/>
    </source>
</evidence>
<comment type="caution">
    <text evidence="1">The sequence shown here is derived from an EMBL/GenBank/DDBJ whole genome shotgun (WGS) entry which is preliminary data.</text>
</comment>
<dbReference type="RefSeq" id="WP_198617987.1">
    <property type="nucleotide sequence ID" value="NZ_JABANU010000013.1"/>
</dbReference>
<accession>A0ABS0T8Y2</accession>
<dbReference type="EMBL" id="JABANU010000013">
    <property type="protein sequence ID" value="MBI5975209.1"/>
    <property type="molecule type" value="Genomic_DNA"/>
</dbReference>
<protein>
    <recommendedName>
        <fullName evidence="3">Phage protein</fullName>
    </recommendedName>
</protein>
<evidence type="ECO:0000313" key="2">
    <source>
        <dbReference type="Proteomes" id="UP000751852"/>
    </source>
</evidence>
<name>A0ABS0T8Y2_9STAP</name>
<organism evidence="1 2">
    <name type="scientific">Staphylococcus canis</name>
    <dbReference type="NCBI Taxonomy" id="2724942"/>
    <lineage>
        <taxon>Bacteria</taxon>
        <taxon>Bacillati</taxon>
        <taxon>Bacillota</taxon>
        <taxon>Bacilli</taxon>
        <taxon>Bacillales</taxon>
        <taxon>Staphylococcaceae</taxon>
        <taxon>Staphylococcus</taxon>
    </lineage>
</organism>
<evidence type="ECO:0008006" key="3">
    <source>
        <dbReference type="Google" id="ProtNLM"/>
    </source>
</evidence>
<dbReference type="Proteomes" id="UP000751852">
    <property type="component" value="Unassembled WGS sequence"/>
</dbReference>
<keyword evidence="2" id="KW-1185">Reference proteome</keyword>
<sequence>MAKYEVLHDFVDSQDNDKLYKKGQFYPRPPNKKVDAERIMELSTLDNRRKLKVIKPID</sequence>
<gene>
    <name evidence="1" type="ORF">HHH54_06285</name>
</gene>
<proteinExistence type="predicted"/>
<reference evidence="1 2" key="1">
    <citation type="submission" date="2020-04" db="EMBL/GenBank/DDBJ databases">
        <title>Staphylococcus species from domestic dog.</title>
        <authorList>
            <person name="Paterson G.K."/>
        </authorList>
    </citation>
    <scope>NUCLEOTIDE SEQUENCE [LARGE SCALE GENOMIC DNA]</scope>
    <source>
        <strain evidence="1 2">H16/1A</strain>
    </source>
</reference>